<protein>
    <submittedName>
        <fullName evidence="1">Uncharacterized protein</fullName>
    </submittedName>
</protein>
<dbReference type="EMBL" id="JYDO01000017">
    <property type="protein sequence ID" value="KRZ77631.1"/>
    <property type="molecule type" value="Genomic_DNA"/>
</dbReference>
<feature type="non-terminal residue" evidence="1">
    <location>
        <position position="92"/>
    </location>
</feature>
<dbReference type="OrthoDB" id="10069396at2759"/>
<reference evidence="1 2" key="1">
    <citation type="submission" date="2015-01" db="EMBL/GenBank/DDBJ databases">
        <title>Evolution of Trichinella species and genotypes.</title>
        <authorList>
            <person name="Korhonen P.K."/>
            <person name="Edoardo P."/>
            <person name="Giuseppe L.R."/>
            <person name="Gasser R.B."/>
        </authorList>
    </citation>
    <scope>NUCLEOTIDE SEQUENCE [LARGE SCALE GENOMIC DNA]</scope>
    <source>
        <strain evidence="1">ISS1980</strain>
    </source>
</reference>
<dbReference type="STRING" id="268474.A0A0V1N156"/>
<name>A0A0V1N156_9BILA</name>
<proteinExistence type="predicted"/>
<dbReference type="Proteomes" id="UP000054843">
    <property type="component" value="Unassembled WGS sequence"/>
</dbReference>
<evidence type="ECO:0000313" key="1">
    <source>
        <dbReference type="EMBL" id="KRZ77631.1"/>
    </source>
</evidence>
<organism evidence="1 2">
    <name type="scientific">Trichinella papuae</name>
    <dbReference type="NCBI Taxonomy" id="268474"/>
    <lineage>
        <taxon>Eukaryota</taxon>
        <taxon>Metazoa</taxon>
        <taxon>Ecdysozoa</taxon>
        <taxon>Nematoda</taxon>
        <taxon>Enoplea</taxon>
        <taxon>Dorylaimia</taxon>
        <taxon>Trichinellida</taxon>
        <taxon>Trichinellidae</taxon>
        <taxon>Trichinella</taxon>
    </lineage>
</organism>
<sequence>MYITTNHLKGWHNQLNKKAVGNKFRLYRLLCLLKAVVLNPQWRSPSLIKVVQYAEKQPQVMIFTGEYTSGRCTLEQFLVALMYVTPGLNGGF</sequence>
<comment type="caution">
    <text evidence="1">The sequence shown here is derived from an EMBL/GenBank/DDBJ whole genome shotgun (WGS) entry which is preliminary data.</text>
</comment>
<dbReference type="AlphaFoldDB" id="A0A0V1N156"/>
<gene>
    <name evidence="1" type="ORF">T10_7507</name>
</gene>
<evidence type="ECO:0000313" key="2">
    <source>
        <dbReference type="Proteomes" id="UP000054843"/>
    </source>
</evidence>
<keyword evidence="2" id="KW-1185">Reference proteome</keyword>
<accession>A0A0V1N156</accession>